<dbReference type="Proteomes" id="UP000001385">
    <property type="component" value="Chromosome II"/>
</dbReference>
<organism evidence="1 2">
    <name type="scientific">Brucella canis (strain ATCC 23365 / NCTC 10854 / RM-666)</name>
    <dbReference type="NCBI Taxonomy" id="483179"/>
    <lineage>
        <taxon>Bacteria</taxon>
        <taxon>Pseudomonadati</taxon>
        <taxon>Pseudomonadota</taxon>
        <taxon>Alphaproteobacteria</taxon>
        <taxon>Hyphomicrobiales</taxon>
        <taxon>Brucellaceae</taxon>
        <taxon>Brucella/Ochrobactrum group</taxon>
        <taxon>Brucella</taxon>
    </lineage>
</organism>
<protein>
    <submittedName>
        <fullName evidence="1">Uncharacterized protein</fullName>
    </submittedName>
</protein>
<sequence length="95" mass="10614">MTLIPVSFSNIFFICSQMTTSAEQIRLRLPAAWAENANDDTPAASAATMNAERIIFLPLYGASTPTLCQRIYSLRLLNRAVNHVVNFIPIFQKII</sequence>
<name>A9MC08_BRUC2</name>
<dbReference type="KEGG" id="bcs:BCAN_B0727"/>
<dbReference type="HOGENOM" id="CLU_2367350_0_0_5"/>
<evidence type="ECO:0000313" key="2">
    <source>
        <dbReference type="Proteomes" id="UP000001385"/>
    </source>
</evidence>
<reference evidence="1 2" key="1">
    <citation type="submission" date="2007-10" db="EMBL/GenBank/DDBJ databases">
        <title>Brucella canis ATCC 23365 whole genome shotgun sequencing project.</title>
        <authorList>
            <person name="Setubal J.C."/>
            <person name="Bowns C."/>
            <person name="Boyle S."/>
            <person name="Crasta O.R."/>
            <person name="Czar M.J."/>
            <person name="Dharmanolla C."/>
            <person name="Gillespie J.J."/>
            <person name="Kenyon R.W."/>
            <person name="Lu J."/>
            <person name="Mane S."/>
            <person name="Mohapatra S."/>
            <person name="Nagrani S."/>
            <person name="Purkayastha A."/>
            <person name="Rajasimha H.K."/>
            <person name="Shallom J.M."/>
            <person name="Shallom S."/>
            <person name="Shukla M."/>
            <person name="Snyder E.E."/>
            <person name="Sobral B.W."/>
            <person name="Wattam A.R."/>
            <person name="Will R."/>
            <person name="Williams K."/>
            <person name="Yoo H."/>
            <person name="Bruce D."/>
            <person name="Detter C."/>
            <person name="Munk C."/>
            <person name="Brettin T.S."/>
        </authorList>
    </citation>
    <scope>NUCLEOTIDE SEQUENCE [LARGE SCALE GENOMIC DNA]</scope>
    <source>
        <strain evidence="2">ATCC 23365 / NCTC 10854 / RM-666</strain>
    </source>
</reference>
<gene>
    <name evidence="1" type="ordered locus">BCAN_B0727</name>
</gene>
<keyword evidence="2" id="KW-1185">Reference proteome</keyword>
<dbReference type="AlphaFoldDB" id="A9MC08"/>
<proteinExistence type="predicted"/>
<evidence type="ECO:0000313" key="1">
    <source>
        <dbReference type="EMBL" id="ABX63895.1"/>
    </source>
</evidence>
<dbReference type="EMBL" id="CP000873">
    <property type="protein sequence ID" value="ABX63895.1"/>
    <property type="molecule type" value="Genomic_DNA"/>
</dbReference>
<accession>A9MC08</accession>